<name>A0A0B7ARV2_9EUPU</name>
<dbReference type="PROSITE" id="PS51257">
    <property type="entry name" value="PROKAR_LIPOPROTEIN"/>
    <property type="match status" value="1"/>
</dbReference>
<keyword evidence="1" id="KW-0472">Membrane</keyword>
<evidence type="ECO:0000256" key="1">
    <source>
        <dbReference type="SAM" id="Phobius"/>
    </source>
</evidence>
<dbReference type="AlphaFoldDB" id="A0A0B7ARV2"/>
<feature type="transmembrane region" description="Helical" evidence="1">
    <location>
        <begin position="12"/>
        <end position="29"/>
    </location>
</feature>
<sequence length="66" mass="7630">MFEKSFPLKDGFYNIAMSVVFSCFFYLHWHKHLIPSPLGFFPKETIINTYSRTNVNLTPCGPNATL</sequence>
<protein>
    <submittedName>
        <fullName evidence="2">Uncharacterized protein</fullName>
    </submittedName>
</protein>
<feature type="non-terminal residue" evidence="2">
    <location>
        <position position="66"/>
    </location>
</feature>
<proteinExistence type="predicted"/>
<accession>A0A0B7ARV2</accession>
<reference evidence="2" key="1">
    <citation type="submission" date="2014-12" db="EMBL/GenBank/DDBJ databases">
        <title>Insight into the proteome of Arion vulgaris.</title>
        <authorList>
            <person name="Aradska J."/>
            <person name="Bulat T."/>
            <person name="Smidak R."/>
            <person name="Sarate P."/>
            <person name="Gangsoo J."/>
            <person name="Sialana F."/>
            <person name="Bilban M."/>
            <person name="Lubec G."/>
        </authorList>
    </citation>
    <scope>NUCLEOTIDE SEQUENCE</scope>
    <source>
        <tissue evidence="2">Skin</tissue>
    </source>
</reference>
<keyword evidence="1" id="KW-1133">Transmembrane helix</keyword>
<evidence type="ECO:0000313" key="2">
    <source>
        <dbReference type="EMBL" id="CEK82640.1"/>
    </source>
</evidence>
<dbReference type="EMBL" id="HACG01035775">
    <property type="protein sequence ID" value="CEK82640.1"/>
    <property type="molecule type" value="Transcribed_RNA"/>
</dbReference>
<keyword evidence="1" id="KW-0812">Transmembrane</keyword>
<gene>
    <name evidence="2" type="primary">ORF132663</name>
</gene>
<organism evidence="2">
    <name type="scientific">Arion vulgaris</name>
    <dbReference type="NCBI Taxonomy" id="1028688"/>
    <lineage>
        <taxon>Eukaryota</taxon>
        <taxon>Metazoa</taxon>
        <taxon>Spiralia</taxon>
        <taxon>Lophotrochozoa</taxon>
        <taxon>Mollusca</taxon>
        <taxon>Gastropoda</taxon>
        <taxon>Heterobranchia</taxon>
        <taxon>Euthyneura</taxon>
        <taxon>Panpulmonata</taxon>
        <taxon>Eupulmonata</taxon>
        <taxon>Stylommatophora</taxon>
        <taxon>Helicina</taxon>
        <taxon>Arionoidea</taxon>
        <taxon>Arionidae</taxon>
        <taxon>Arion</taxon>
    </lineage>
</organism>